<gene>
    <name evidence="8" type="ORF">QJS04_geneDACA023501</name>
</gene>
<evidence type="ECO:0000256" key="5">
    <source>
        <dbReference type="ARBA" id="ARBA00022989"/>
    </source>
</evidence>
<dbReference type="SUPFAM" id="SSF56112">
    <property type="entry name" value="Protein kinase-like (PK-like)"/>
    <property type="match status" value="1"/>
</dbReference>
<evidence type="ECO:0000313" key="8">
    <source>
        <dbReference type="EMBL" id="KAK1258871.1"/>
    </source>
</evidence>
<reference evidence="8" key="1">
    <citation type="journal article" date="2023" name="Nat. Commun.">
        <title>Diploid and tetraploid genomes of Acorus and the evolution of monocots.</title>
        <authorList>
            <person name="Ma L."/>
            <person name="Liu K.W."/>
            <person name="Li Z."/>
            <person name="Hsiao Y.Y."/>
            <person name="Qi Y."/>
            <person name="Fu T."/>
            <person name="Tang G.D."/>
            <person name="Zhang D."/>
            <person name="Sun W.H."/>
            <person name="Liu D.K."/>
            <person name="Li Y."/>
            <person name="Chen G.Z."/>
            <person name="Liu X.D."/>
            <person name="Liao X.Y."/>
            <person name="Jiang Y.T."/>
            <person name="Yu X."/>
            <person name="Hao Y."/>
            <person name="Huang J."/>
            <person name="Zhao X.W."/>
            <person name="Ke S."/>
            <person name="Chen Y.Y."/>
            <person name="Wu W.L."/>
            <person name="Hsu J.L."/>
            <person name="Lin Y.F."/>
            <person name="Huang M.D."/>
            <person name="Li C.Y."/>
            <person name="Huang L."/>
            <person name="Wang Z.W."/>
            <person name="Zhao X."/>
            <person name="Zhong W.Y."/>
            <person name="Peng D.H."/>
            <person name="Ahmad S."/>
            <person name="Lan S."/>
            <person name="Zhang J.S."/>
            <person name="Tsai W.C."/>
            <person name="Van de Peer Y."/>
            <person name="Liu Z.J."/>
        </authorList>
    </citation>
    <scope>NUCLEOTIDE SEQUENCE</scope>
    <source>
        <strain evidence="8">SCP</strain>
    </source>
</reference>
<name>A0AAV9A3Y2_ACOGR</name>
<evidence type="ECO:0000256" key="7">
    <source>
        <dbReference type="ARBA" id="ARBA00023180"/>
    </source>
</evidence>
<protein>
    <submittedName>
        <fullName evidence="8">Receptor-like protein kinase</fullName>
    </submittedName>
</protein>
<organism evidence="8 9">
    <name type="scientific">Acorus gramineus</name>
    <name type="common">Dwarf sweet flag</name>
    <dbReference type="NCBI Taxonomy" id="55184"/>
    <lineage>
        <taxon>Eukaryota</taxon>
        <taxon>Viridiplantae</taxon>
        <taxon>Streptophyta</taxon>
        <taxon>Embryophyta</taxon>
        <taxon>Tracheophyta</taxon>
        <taxon>Spermatophyta</taxon>
        <taxon>Magnoliopsida</taxon>
        <taxon>Liliopsida</taxon>
        <taxon>Acoraceae</taxon>
        <taxon>Acorus</taxon>
    </lineage>
</organism>
<dbReference type="GO" id="GO:0016020">
    <property type="term" value="C:membrane"/>
    <property type="evidence" value="ECO:0007669"/>
    <property type="project" value="UniProtKB-SubCell"/>
</dbReference>
<dbReference type="InterPro" id="IPR045874">
    <property type="entry name" value="LRK10/LRL21-25-like"/>
</dbReference>
<dbReference type="Proteomes" id="UP001179952">
    <property type="component" value="Unassembled WGS sequence"/>
</dbReference>
<reference evidence="8" key="2">
    <citation type="submission" date="2023-06" db="EMBL/GenBank/DDBJ databases">
        <authorList>
            <person name="Ma L."/>
            <person name="Liu K.-W."/>
            <person name="Li Z."/>
            <person name="Hsiao Y.-Y."/>
            <person name="Qi Y."/>
            <person name="Fu T."/>
            <person name="Tang G."/>
            <person name="Zhang D."/>
            <person name="Sun W.-H."/>
            <person name="Liu D.-K."/>
            <person name="Li Y."/>
            <person name="Chen G.-Z."/>
            <person name="Liu X.-D."/>
            <person name="Liao X.-Y."/>
            <person name="Jiang Y.-T."/>
            <person name="Yu X."/>
            <person name="Hao Y."/>
            <person name="Huang J."/>
            <person name="Zhao X.-W."/>
            <person name="Ke S."/>
            <person name="Chen Y.-Y."/>
            <person name="Wu W.-L."/>
            <person name="Hsu J.-L."/>
            <person name="Lin Y.-F."/>
            <person name="Huang M.-D."/>
            <person name="Li C.-Y."/>
            <person name="Huang L."/>
            <person name="Wang Z.-W."/>
            <person name="Zhao X."/>
            <person name="Zhong W.-Y."/>
            <person name="Peng D.-H."/>
            <person name="Ahmad S."/>
            <person name="Lan S."/>
            <person name="Zhang J.-S."/>
            <person name="Tsai W.-C."/>
            <person name="Van De Peer Y."/>
            <person name="Liu Z.-J."/>
        </authorList>
    </citation>
    <scope>NUCLEOTIDE SEQUENCE</scope>
    <source>
        <strain evidence="8">SCP</strain>
        <tissue evidence="8">Leaves</tissue>
    </source>
</reference>
<keyword evidence="6" id="KW-0472">Membrane</keyword>
<dbReference type="InterPro" id="IPR011009">
    <property type="entry name" value="Kinase-like_dom_sf"/>
</dbReference>
<dbReference type="EMBL" id="JAUJYN010000013">
    <property type="protein sequence ID" value="KAK1258871.1"/>
    <property type="molecule type" value="Genomic_DNA"/>
</dbReference>
<keyword evidence="5" id="KW-1133">Transmembrane helix</keyword>
<keyword evidence="8" id="KW-0675">Receptor</keyword>
<dbReference type="PANTHER" id="PTHR27009">
    <property type="entry name" value="RUST RESISTANCE KINASE LR10-RELATED"/>
    <property type="match status" value="1"/>
</dbReference>
<comment type="subcellular location">
    <subcellularLocation>
        <location evidence="1">Membrane</location>
        <topology evidence="1">Single-pass type I membrane protein</topology>
    </subcellularLocation>
</comment>
<proteinExistence type="predicted"/>
<keyword evidence="4" id="KW-0732">Signal</keyword>
<sequence>MLYFPNWIYTQLDRWNDIAVVEDEGFCISRKMVLAGLWCIQISPSDRPSIDEVLDMLEGSHEDIEVPPKPFFPSSTENH</sequence>
<accession>A0AAV9A3Y2</accession>
<evidence type="ECO:0000256" key="2">
    <source>
        <dbReference type="ARBA" id="ARBA00022527"/>
    </source>
</evidence>
<comment type="caution">
    <text evidence="8">The sequence shown here is derived from an EMBL/GenBank/DDBJ whole genome shotgun (WGS) entry which is preliminary data.</text>
</comment>
<evidence type="ECO:0000256" key="4">
    <source>
        <dbReference type="ARBA" id="ARBA00022729"/>
    </source>
</evidence>
<keyword evidence="7" id="KW-0325">Glycoprotein</keyword>
<evidence type="ECO:0000256" key="1">
    <source>
        <dbReference type="ARBA" id="ARBA00004479"/>
    </source>
</evidence>
<keyword evidence="9" id="KW-1185">Reference proteome</keyword>
<keyword evidence="8" id="KW-0808">Transferase</keyword>
<evidence type="ECO:0000256" key="6">
    <source>
        <dbReference type="ARBA" id="ARBA00023136"/>
    </source>
</evidence>
<dbReference type="GO" id="GO:0004674">
    <property type="term" value="F:protein serine/threonine kinase activity"/>
    <property type="evidence" value="ECO:0007669"/>
    <property type="project" value="UniProtKB-KW"/>
</dbReference>
<dbReference type="AlphaFoldDB" id="A0AAV9A3Y2"/>
<evidence type="ECO:0000256" key="3">
    <source>
        <dbReference type="ARBA" id="ARBA00022692"/>
    </source>
</evidence>
<evidence type="ECO:0000313" key="9">
    <source>
        <dbReference type="Proteomes" id="UP001179952"/>
    </source>
</evidence>
<keyword evidence="2" id="KW-0723">Serine/threonine-protein kinase</keyword>
<keyword evidence="8" id="KW-0418">Kinase</keyword>
<keyword evidence="3" id="KW-0812">Transmembrane</keyword>